<evidence type="ECO:0000313" key="1">
    <source>
        <dbReference type="EMBL" id="OSJ08137.1"/>
    </source>
</evidence>
<comment type="caution">
    <text evidence="1">The sequence shown here is derived from an EMBL/GenBank/DDBJ whole genome shotgun (WGS) entry which is preliminary data.</text>
</comment>
<accession>A0A1X3G716</accession>
<sequence length="59" mass="6392">MQVQCPKCKVIVAIGKAKWFFDGGECRELRGTVAGDAKEYENCSVLIEAVSTARKNAAT</sequence>
<reference evidence="1 2" key="1">
    <citation type="submission" date="2017-03" db="EMBL/GenBank/DDBJ databases">
        <title>Whole genome sequences of fourteen strains of Bradyrhizobium canariense and one strain of Bradyrhizobium japonicum isolated from Lupinus (Papilionoideae: Genisteae) species in Algeria.</title>
        <authorList>
            <person name="Crovadore J."/>
            <person name="Chekireb D."/>
            <person name="Brachmann A."/>
            <person name="Chablais R."/>
            <person name="Cochard B."/>
            <person name="Lefort F."/>
        </authorList>
    </citation>
    <scope>NUCLEOTIDE SEQUENCE [LARGE SCALE GENOMIC DNA]</scope>
    <source>
        <strain evidence="1 2">UBMA195</strain>
    </source>
</reference>
<dbReference type="AlphaFoldDB" id="A0A1X3G716"/>
<evidence type="ECO:0000313" key="2">
    <source>
        <dbReference type="Proteomes" id="UP000193553"/>
    </source>
</evidence>
<dbReference type="Proteomes" id="UP000193553">
    <property type="component" value="Unassembled WGS sequence"/>
</dbReference>
<dbReference type="RefSeq" id="WP_085362060.1">
    <property type="nucleotide sequence ID" value="NZ_NAFD01000127.1"/>
</dbReference>
<organism evidence="1 2">
    <name type="scientific">Bradyrhizobium canariense</name>
    <dbReference type="NCBI Taxonomy" id="255045"/>
    <lineage>
        <taxon>Bacteria</taxon>
        <taxon>Pseudomonadati</taxon>
        <taxon>Pseudomonadota</taxon>
        <taxon>Alphaproteobacteria</taxon>
        <taxon>Hyphomicrobiales</taxon>
        <taxon>Nitrobacteraceae</taxon>
        <taxon>Bradyrhizobium</taxon>
    </lineage>
</organism>
<gene>
    <name evidence="1" type="ORF">BSZ18_20350</name>
</gene>
<name>A0A1X3G716_9BRAD</name>
<dbReference type="EMBL" id="NAFI01000176">
    <property type="protein sequence ID" value="OSJ08137.1"/>
    <property type="molecule type" value="Genomic_DNA"/>
</dbReference>
<protein>
    <submittedName>
        <fullName evidence="1">Uncharacterized protein</fullName>
    </submittedName>
</protein>
<dbReference type="OrthoDB" id="8251907at2"/>
<proteinExistence type="predicted"/>